<name>A0A2M6WBG6_9BACT</name>
<accession>A0A2M6WBG6</accession>
<proteinExistence type="predicted"/>
<protein>
    <submittedName>
        <fullName evidence="1">Uncharacterized protein</fullName>
    </submittedName>
</protein>
<evidence type="ECO:0000313" key="2">
    <source>
        <dbReference type="Proteomes" id="UP000231464"/>
    </source>
</evidence>
<dbReference type="InterPro" id="IPR029063">
    <property type="entry name" value="SAM-dependent_MTases_sf"/>
</dbReference>
<gene>
    <name evidence="1" type="ORF">COU23_00255</name>
</gene>
<reference evidence="2" key="1">
    <citation type="submission" date="2017-09" db="EMBL/GenBank/DDBJ databases">
        <title>Depth-based differentiation of microbial function through sediment-hosted aquifers and enrichment of novel symbionts in the deep terrestrial subsurface.</title>
        <authorList>
            <person name="Probst A.J."/>
            <person name="Ladd B."/>
            <person name="Jarett J.K."/>
            <person name="Geller-Mcgrath D.E."/>
            <person name="Sieber C.M.K."/>
            <person name="Emerson J.B."/>
            <person name="Anantharaman K."/>
            <person name="Thomas B.C."/>
            <person name="Malmstrom R."/>
            <person name="Stieglmeier M."/>
            <person name="Klingl A."/>
            <person name="Woyke T."/>
            <person name="Ryan C.M."/>
            <person name="Banfield J.F."/>
        </authorList>
    </citation>
    <scope>NUCLEOTIDE SEQUENCE [LARGE SCALE GENOMIC DNA]</scope>
</reference>
<dbReference type="Gene3D" id="3.40.50.150">
    <property type="entry name" value="Vaccinia Virus protein VP39"/>
    <property type="match status" value="1"/>
</dbReference>
<evidence type="ECO:0000313" key="1">
    <source>
        <dbReference type="EMBL" id="PIT90132.1"/>
    </source>
</evidence>
<dbReference type="SUPFAM" id="SSF53335">
    <property type="entry name" value="S-adenosyl-L-methionine-dependent methyltransferases"/>
    <property type="match status" value="1"/>
</dbReference>
<organism evidence="1 2">
    <name type="scientific">Candidatus Kuenenbacteria bacterium CG10_big_fil_rev_8_21_14_0_10_36_11</name>
    <dbReference type="NCBI Taxonomy" id="1974618"/>
    <lineage>
        <taxon>Bacteria</taxon>
        <taxon>Candidatus Kueneniibacteriota</taxon>
    </lineage>
</organism>
<sequence length="329" mass="37825">MVWFTHGGRERVVELLLHSNPLPVPESVVFLGSPLFGAFASALLPESQIHILDKSGATLEAIKEDVDSERVRLVCYDAEEPLIQELIGIADMVFFDPPWYVDYYDLFLRRSMQLIFNRYATVAFVLFPLLTRPASLQERKQVFEIAMSYGLSLVSMETQVAHYYTPQFEQESLAIKGIDAKNWRRGDLAMFISDGTCLPENIALRVEEGRWLELIVSKIKVKVRVKDEDPDTYISPELLDFADGKVALPTVSRRDPIRNEIDLWTSTQRGFKIKGWKAVWKIAEGIRDNFSLEEIFERIRQDYPNATIPESEKPAVEKVWHELRSHFGS</sequence>
<comment type="caution">
    <text evidence="1">The sequence shown here is derived from an EMBL/GenBank/DDBJ whole genome shotgun (WGS) entry which is preliminary data.</text>
</comment>
<dbReference type="Proteomes" id="UP000231464">
    <property type="component" value="Unassembled WGS sequence"/>
</dbReference>
<dbReference type="EMBL" id="PFBP01000003">
    <property type="protein sequence ID" value="PIT90132.1"/>
    <property type="molecule type" value="Genomic_DNA"/>
</dbReference>
<dbReference type="AlphaFoldDB" id="A0A2M6WBG6"/>